<dbReference type="Pfam" id="PF02540">
    <property type="entry name" value="NAD_synthase"/>
    <property type="match status" value="1"/>
</dbReference>
<keyword evidence="5 7" id="KW-0067">ATP-binding</keyword>
<reference evidence="12" key="3">
    <citation type="submission" date="2018-07" db="EMBL/GenBank/DDBJ databases">
        <authorList>
            <person name="Quirk P.G."/>
            <person name="Krulwich T.A."/>
        </authorList>
    </citation>
    <scope>NUCLEOTIDE SEQUENCE</scope>
    <source>
        <strain evidence="12">CCRI-19302</strain>
    </source>
</reference>
<dbReference type="Pfam" id="PF00795">
    <property type="entry name" value="CN_hydrolase"/>
    <property type="match status" value="1"/>
</dbReference>
<dbReference type="InterPro" id="IPR014445">
    <property type="entry name" value="Gln-dep_NAD_synthase"/>
</dbReference>
<feature type="binding site" evidence="7">
    <location>
        <position position="467"/>
    </location>
    <ligand>
        <name>ATP</name>
        <dbReference type="ChEBI" id="CHEBI:30616"/>
    </ligand>
</feature>
<dbReference type="InterPro" id="IPR003694">
    <property type="entry name" value="NAD_synthase"/>
</dbReference>
<dbReference type="Proteomes" id="UP000216411">
    <property type="component" value="Unassembled WGS sequence"/>
</dbReference>
<evidence type="ECO:0000259" key="10">
    <source>
        <dbReference type="PROSITE" id="PS50263"/>
    </source>
</evidence>
<dbReference type="InterPro" id="IPR036526">
    <property type="entry name" value="C-N_Hydrolase_sf"/>
</dbReference>
<feature type="active site" description="Proton acceptor; for glutaminase activity" evidence="7">
    <location>
        <position position="52"/>
    </location>
</feature>
<comment type="caution">
    <text evidence="12">The sequence shown here is derived from an EMBL/GenBank/DDBJ whole genome shotgun (WGS) entry which is preliminary data.</text>
</comment>
<evidence type="ECO:0000313" key="13">
    <source>
        <dbReference type="Proteomes" id="UP000216411"/>
    </source>
</evidence>
<sequence length="647" mass="73240">MKEIELNKFGYIRVGAAVAALSIGNPEYNAEEIKKLCIKAAAEKVQVLVFPELSLTGYTCSDLFHQRILREMAENSLKKLMEETALLNIVIAVGMPIEADNQLFNCAILFQQGRILGVVPKTYLPSYNEFYETRWYRSSQSRISNNIVLCGQTVPFHENLLLKDKNSKLCIGTEICEDLWMPIPPSSQHCLYGANLILNLSASNEIVGKMDYRKQLVTQQSARCISGYVYASAGQSESTTDLVFSGHSMLAENGVIVSETRFETDKIIYRDIDIEKLMNDRLKQNTFMGKVEKQDYITVTFELKHEITTLKHYNNAYPFVPGSKEQREIRCKEIFAIQSTGLYQRLKKTGSRKTVIGISGGLDSTLALLVTVEAYQKLGKSLEDIIGVTMPGFGTTGRTYHNSITLMKELGITSREVSIKAACIQHFKDIGHNLETHDVTYENVQARERTQILMDIANQEGGFVVGTGDLSELALGWCTYNGDHMSMYAVNCSIPKTLVKYLVSWYADSASNHNISRALMDILDTPVSPELLPPDENDNIRQVTEDLVGPYELHDFFLYHMIRCGYSPKKILMLAVMAFEDKYDEKVILNWMNIFYKRFFQQQFKRSCLPDGPKVGSICLSPRGDWRMPSDAAYDLWVSELQDMECL</sequence>
<dbReference type="InterPro" id="IPR014729">
    <property type="entry name" value="Rossmann-like_a/b/a_fold"/>
</dbReference>
<gene>
    <name evidence="7" type="primary">nadE</name>
    <name evidence="11" type="ORF">C8E03_101188</name>
    <name evidence="12" type="ORF">CG710_002765</name>
</gene>
<dbReference type="Gene3D" id="3.60.110.10">
    <property type="entry name" value="Carbon-nitrogen hydrolase"/>
    <property type="match status" value="1"/>
</dbReference>
<evidence type="ECO:0000256" key="2">
    <source>
        <dbReference type="ARBA" id="ARBA00007145"/>
    </source>
</evidence>
<evidence type="ECO:0000313" key="12">
    <source>
        <dbReference type="EMBL" id="RDY32875.1"/>
    </source>
</evidence>
<dbReference type="SUPFAM" id="SSF52402">
    <property type="entry name" value="Adenine nucleotide alpha hydrolases-like"/>
    <property type="match status" value="1"/>
</dbReference>
<dbReference type="PANTHER" id="PTHR23090">
    <property type="entry name" value="NH 3 /GLUTAMINE-DEPENDENT NAD + SYNTHETASE"/>
    <property type="match status" value="1"/>
</dbReference>
<dbReference type="EC" id="6.3.5.1" evidence="7 8"/>
<dbReference type="RefSeq" id="WP_094376741.1">
    <property type="nucleotide sequence ID" value="NZ_NOKA02000002.1"/>
</dbReference>
<comment type="function">
    <text evidence="7">Catalyzes the ATP-dependent amidation of deamido-NAD to form NAD. Uses L-glutamine as a nitrogen source.</text>
</comment>
<dbReference type="EMBL" id="QICS01000001">
    <property type="protein sequence ID" value="PXV95559.1"/>
    <property type="molecule type" value="Genomic_DNA"/>
</dbReference>
<feature type="binding site" evidence="7">
    <location>
        <begin position="357"/>
        <end position="364"/>
    </location>
    <ligand>
        <name>ATP</name>
        <dbReference type="ChEBI" id="CHEBI:30616"/>
    </ligand>
</feature>
<feature type="domain" description="CN hydrolase" evidence="10">
    <location>
        <begin position="12"/>
        <end position="274"/>
    </location>
</feature>
<dbReference type="GO" id="GO:0004359">
    <property type="term" value="F:glutaminase activity"/>
    <property type="evidence" value="ECO:0007669"/>
    <property type="project" value="InterPro"/>
</dbReference>
<comment type="similarity">
    <text evidence="2 7 8">In the C-terminal section; belongs to the NAD synthetase family.</text>
</comment>
<dbReference type="NCBIfam" id="TIGR00552">
    <property type="entry name" value="nadE"/>
    <property type="match status" value="1"/>
</dbReference>
<dbReference type="GO" id="GO:0003952">
    <property type="term" value="F:NAD+ synthase (glutamine-hydrolyzing) activity"/>
    <property type="evidence" value="ECO:0007669"/>
    <property type="project" value="UniProtKB-UniRule"/>
</dbReference>
<evidence type="ECO:0000256" key="8">
    <source>
        <dbReference type="PIRNR" id="PIRNR006630"/>
    </source>
</evidence>
<dbReference type="GO" id="GO:0008795">
    <property type="term" value="F:NAD+ synthase activity"/>
    <property type="evidence" value="ECO:0007669"/>
    <property type="project" value="UniProtKB-UniRule"/>
</dbReference>
<dbReference type="Gene3D" id="3.40.50.620">
    <property type="entry name" value="HUPs"/>
    <property type="match status" value="1"/>
</dbReference>
<comment type="pathway">
    <text evidence="1 7 8">Cofactor biosynthesis; NAD(+) biosynthesis; NAD(+) from deamido-NAD(+) (L-Gln route): step 1/1.</text>
</comment>
<dbReference type="InterPro" id="IPR041856">
    <property type="entry name" value="NAD+_synth_C"/>
</dbReference>
<dbReference type="UniPathway" id="UPA00253">
    <property type="reaction ID" value="UER00334"/>
</dbReference>
<name>A0A255ILL1_9FIRM</name>
<dbReference type="SUPFAM" id="SSF56317">
    <property type="entry name" value="Carbon-nitrogen hydrolase"/>
    <property type="match status" value="1"/>
</dbReference>
<feature type="binding site" evidence="7">
    <location>
        <position position="443"/>
    </location>
    <ligand>
        <name>deamido-NAD(+)</name>
        <dbReference type="ChEBI" id="CHEBI:58437"/>
        <note>ligand shared between two neighboring subunits</note>
    </ligand>
</feature>
<feature type="binding site" evidence="7">
    <location>
        <position position="203"/>
    </location>
    <ligand>
        <name>L-glutamine</name>
        <dbReference type="ChEBI" id="CHEBI:58359"/>
    </ligand>
</feature>
<dbReference type="CDD" id="cd00553">
    <property type="entry name" value="NAD_synthase"/>
    <property type="match status" value="1"/>
</dbReference>
<protein>
    <recommendedName>
        <fullName evidence="7 8">Glutamine-dependent NAD(+) synthetase</fullName>
        <ecNumber evidence="7 8">6.3.5.1</ecNumber>
    </recommendedName>
    <alternativeName>
        <fullName evidence="7 8">NAD(+) synthase [glutamine-hydrolyzing]</fullName>
    </alternativeName>
</protein>
<dbReference type="HAMAP" id="MF_02090">
    <property type="entry name" value="NadE_glutamine_dep"/>
    <property type="match status" value="1"/>
</dbReference>
<keyword evidence="13" id="KW-1185">Reference proteome</keyword>
<evidence type="ECO:0000256" key="7">
    <source>
        <dbReference type="HAMAP-Rule" id="MF_02090"/>
    </source>
</evidence>
<dbReference type="InterPro" id="IPR022310">
    <property type="entry name" value="NAD/GMP_synthase"/>
</dbReference>
<proteinExistence type="inferred from homology"/>
<dbReference type="InterPro" id="IPR003010">
    <property type="entry name" value="C-N_Hydrolase"/>
</dbReference>
<dbReference type="OrthoDB" id="9803818at2"/>
<dbReference type="PIRSF" id="PIRSF006630">
    <property type="entry name" value="NADS_GAT"/>
    <property type="match status" value="1"/>
</dbReference>
<dbReference type="GO" id="GO:0009435">
    <property type="term" value="P:NAD+ biosynthetic process"/>
    <property type="evidence" value="ECO:0007669"/>
    <property type="project" value="UniProtKB-UniRule"/>
</dbReference>
<feature type="binding site" evidence="7">
    <location>
        <position position="605"/>
    </location>
    <ligand>
        <name>deamido-NAD(+)</name>
        <dbReference type="ChEBI" id="CHEBI:58437"/>
        <note>ligand shared between two neighboring subunits</note>
    </ligand>
</feature>
<evidence type="ECO:0000256" key="4">
    <source>
        <dbReference type="ARBA" id="ARBA00022741"/>
    </source>
</evidence>
<feature type="active site" description="For glutaminase activity" evidence="7">
    <location>
        <position position="121"/>
    </location>
</feature>
<feature type="binding site" evidence="7">
    <location>
        <begin position="477"/>
        <end position="480"/>
    </location>
    <ligand>
        <name>deamido-NAD(+)</name>
        <dbReference type="ChEBI" id="CHEBI:58437"/>
        <note>ligand shared between two neighboring subunits</note>
    </ligand>
</feature>
<dbReference type="Proteomes" id="UP000247523">
    <property type="component" value="Unassembled WGS sequence"/>
</dbReference>
<dbReference type="Gene3D" id="1.10.10.1140">
    <property type="entry name" value="Glutamine-dependent NAD+ synthetase, C-terminal domain"/>
    <property type="match status" value="1"/>
</dbReference>
<feature type="active site" description="Nucleophile; for glutaminase activity" evidence="7">
    <location>
        <position position="176"/>
    </location>
</feature>
<keyword evidence="3 7" id="KW-0436">Ligase</keyword>
<dbReference type="PANTHER" id="PTHR23090:SF9">
    <property type="entry name" value="GLUTAMINE-DEPENDENT NAD(+) SYNTHETASE"/>
    <property type="match status" value="1"/>
</dbReference>
<comment type="catalytic activity">
    <reaction evidence="7 8">
        <text>deamido-NAD(+) + L-glutamine + ATP + H2O = L-glutamate + AMP + diphosphate + NAD(+) + H(+)</text>
        <dbReference type="Rhea" id="RHEA:24384"/>
        <dbReference type="ChEBI" id="CHEBI:15377"/>
        <dbReference type="ChEBI" id="CHEBI:15378"/>
        <dbReference type="ChEBI" id="CHEBI:29985"/>
        <dbReference type="ChEBI" id="CHEBI:30616"/>
        <dbReference type="ChEBI" id="CHEBI:33019"/>
        <dbReference type="ChEBI" id="CHEBI:57540"/>
        <dbReference type="ChEBI" id="CHEBI:58359"/>
        <dbReference type="ChEBI" id="CHEBI:58437"/>
        <dbReference type="ChEBI" id="CHEBI:456215"/>
        <dbReference type="EC" id="6.3.5.1"/>
    </reaction>
</comment>
<accession>A0A255ILL1</accession>
<dbReference type="EMBL" id="NOKA02000002">
    <property type="protein sequence ID" value="RDY32875.1"/>
    <property type="molecule type" value="Genomic_DNA"/>
</dbReference>
<organism evidence="12 13">
    <name type="scientific">Lachnotalea glycerini</name>
    <dbReference type="NCBI Taxonomy" id="1763509"/>
    <lineage>
        <taxon>Bacteria</taxon>
        <taxon>Bacillati</taxon>
        <taxon>Bacillota</taxon>
        <taxon>Clostridia</taxon>
        <taxon>Lachnospirales</taxon>
        <taxon>Lachnospiraceae</taxon>
        <taxon>Lachnotalea</taxon>
    </lineage>
</organism>
<evidence type="ECO:0000313" key="11">
    <source>
        <dbReference type="EMBL" id="PXV95559.1"/>
    </source>
</evidence>
<dbReference type="GO" id="GO:0005737">
    <property type="term" value="C:cytoplasm"/>
    <property type="evidence" value="ECO:0007669"/>
    <property type="project" value="InterPro"/>
</dbReference>
<evidence type="ECO:0000256" key="9">
    <source>
        <dbReference type="RuleBase" id="RU003811"/>
    </source>
</evidence>
<keyword evidence="4 7" id="KW-0547">Nucleotide-binding</keyword>
<comment type="similarity">
    <text evidence="9">Belongs to the NAD synthetase family.</text>
</comment>
<evidence type="ECO:0000313" key="14">
    <source>
        <dbReference type="Proteomes" id="UP000247523"/>
    </source>
</evidence>
<evidence type="ECO:0000256" key="1">
    <source>
        <dbReference type="ARBA" id="ARBA00005188"/>
    </source>
</evidence>
<keyword evidence="6 7" id="KW-0520">NAD</keyword>
<dbReference type="CDD" id="cd07570">
    <property type="entry name" value="GAT_Gln-NAD-synth"/>
    <property type="match status" value="1"/>
</dbReference>
<dbReference type="AlphaFoldDB" id="A0A255ILL1"/>
<evidence type="ECO:0000256" key="3">
    <source>
        <dbReference type="ARBA" id="ARBA00022598"/>
    </source>
</evidence>
<evidence type="ECO:0000256" key="5">
    <source>
        <dbReference type="ARBA" id="ARBA00022840"/>
    </source>
</evidence>
<reference evidence="12 13" key="1">
    <citation type="journal article" date="2017" name="Genome Announc.">
        <title>Draft Genome Sequence of a Sporulating and Motile Strain of Lachnotalea glycerini Isolated from Water in Quebec City, Canada.</title>
        <authorList>
            <person name="Maheux A.F."/>
            <person name="Boudreau D.K."/>
            <person name="Berube E."/>
            <person name="Boissinot M."/>
            <person name="Raymond F."/>
            <person name="Brodeur S."/>
            <person name="Corbeil J."/>
            <person name="Isabel S."/>
            <person name="Omar R.F."/>
            <person name="Bergeron M.G."/>
        </authorList>
    </citation>
    <scope>NUCLEOTIDE SEQUENCE [LARGE SCALE GENOMIC DNA]</scope>
    <source>
        <strain evidence="12 13">CCRI-19302</strain>
    </source>
</reference>
<evidence type="ECO:0000256" key="6">
    <source>
        <dbReference type="ARBA" id="ARBA00023027"/>
    </source>
</evidence>
<reference evidence="11 14" key="2">
    <citation type="submission" date="2018-05" db="EMBL/GenBank/DDBJ databases">
        <title>Genomic Encyclopedia of Type Strains, Phase IV (KMG-IV): sequencing the most valuable type-strain genomes for metagenomic binning, comparative biology and taxonomic classification.</title>
        <authorList>
            <person name="Goeker M."/>
        </authorList>
    </citation>
    <scope>NUCLEOTIDE SEQUENCE [LARGE SCALE GENOMIC DNA]</scope>
    <source>
        <strain evidence="11 14">DSM 28816</strain>
    </source>
</reference>
<feature type="binding site" evidence="7">
    <location>
        <position position="209"/>
    </location>
    <ligand>
        <name>L-glutamine</name>
        <dbReference type="ChEBI" id="CHEBI:58359"/>
    </ligand>
</feature>
<feature type="binding site" evidence="7">
    <location>
        <position position="127"/>
    </location>
    <ligand>
        <name>L-glutamine</name>
        <dbReference type="ChEBI" id="CHEBI:58359"/>
    </ligand>
</feature>
<dbReference type="NCBIfam" id="NF002730">
    <property type="entry name" value="PRK02628.1"/>
    <property type="match status" value="1"/>
</dbReference>
<dbReference type="PROSITE" id="PS50263">
    <property type="entry name" value="CN_HYDROLASE"/>
    <property type="match status" value="1"/>
</dbReference>
<dbReference type="GO" id="GO:0005524">
    <property type="term" value="F:ATP binding"/>
    <property type="evidence" value="ECO:0007669"/>
    <property type="project" value="UniProtKB-UniRule"/>
</dbReference>
<feature type="binding site" evidence="7">
    <location>
        <position position="472"/>
    </location>
    <ligand>
        <name>deamido-NAD(+)</name>
        <dbReference type="ChEBI" id="CHEBI:58437"/>
        <note>ligand shared between two neighboring subunits</note>
    </ligand>
</feature>